<evidence type="ECO:0000256" key="1">
    <source>
        <dbReference type="SAM" id="Phobius"/>
    </source>
</evidence>
<dbReference type="OrthoDB" id="9963617at2"/>
<name>A0A1W5ZS83_9BACI</name>
<keyword evidence="1" id="KW-0472">Membrane</keyword>
<gene>
    <name evidence="2" type="ORF">HM131_04645</name>
</gene>
<proteinExistence type="predicted"/>
<evidence type="ECO:0000313" key="2">
    <source>
        <dbReference type="EMBL" id="ARI76166.1"/>
    </source>
</evidence>
<dbReference type="AlphaFoldDB" id="A0A1W5ZS83"/>
<sequence length="59" mass="6859">MYYLLFALFFAGYVLVGTFTDLVELSTVATVLSVALIFTNIYMYFKSKKEEKEKSQEKE</sequence>
<dbReference type="STRING" id="402384.HM131_04645"/>
<keyword evidence="1" id="KW-0812">Transmembrane</keyword>
<feature type="transmembrane region" description="Helical" evidence="1">
    <location>
        <begin position="26"/>
        <end position="45"/>
    </location>
</feature>
<dbReference type="KEGG" id="hmn:HM131_04645"/>
<reference evidence="2 3" key="1">
    <citation type="submission" date="2017-04" db="EMBL/GenBank/DDBJ databases">
        <title>The whole genome sequencing and assembly of Halobacillus mangrovi strain.</title>
        <authorList>
            <person name="Lee S.-J."/>
            <person name="Park M.-K."/>
            <person name="Kim J.-Y."/>
            <person name="Lee Y.-J."/>
            <person name="Yi H."/>
            <person name="Bahn Y.-S."/>
            <person name="Kim J.F."/>
            <person name="Lee D.-W."/>
        </authorList>
    </citation>
    <scope>NUCLEOTIDE SEQUENCE [LARGE SCALE GENOMIC DNA]</scope>
    <source>
        <strain evidence="2 3">KTB 131</strain>
    </source>
</reference>
<accession>A0A1W5ZS83</accession>
<organism evidence="2 3">
    <name type="scientific">Halobacillus mangrovi</name>
    <dbReference type="NCBI Taxonomy" id="402384"/>
    <lineage>
        <taxon>Bacteria</taxon>
        <taxon>Bacillati</taxon>
        <taxon>Bacillota</taxon>
        <taxon>Bacilli</taxon>
        <taxon>Bacillales</taxon>
        <taxon>Bacillaceae</taxon>
        <taxon>Halobacillus</taxon>
    </lineage>
</organism>
<evidence type="ECO:0000313" key="3">
    <source>
        <dbReference type="Proteomes" id="UP000192527"/>
    </source>
</evidence>
<dbReference type="Proteomes" id="UP000192527">
    <property type="component" value="Chromosome"/>
</dbReference>
<dbReference type="EMBL" id="CP020772">
    <property type="protein sequence ID" value="ARI76166.1"/>
    <property type="molecule type" value="Genomic_DNA"/>
</dbReference>
<protein>
    <submittedName>
        <fullName evidence="2">Uncharacterized protein</fullName>
    </submittedName>
</protein>
<keyword evidence="1" id="KW-1133">Transmembrane helix</keyword>
<dbReference type="RefSeq" id="WP_085028431.1">
    <property type="nucleotide sequence ID" value="NZ_CP020772.1"/>
</dbReference>
<keyword evidence="3" id="KW-1185">Reference proteome</keyword>